<dbReference type="Gene3D" id="3.30.70.1020">
    <property type="entry name" value="Trehalose-6-phosphate phosphatase related protein, domain 2"/>
    <property type="match status" value="1"/>
</dbReference>
<organism evidence="5 6">
    <name type="scientific">Methanosuratincola subterraneus</name>
    <dbReference type="NCBI Taxonomy" id="2593994"/>
    <lineage>
        <taxon>Archaea</taxon>
        <taxon>Thermoproteota</taxon>
        <taxon>Methanosuratincolia</taxon>
        <taxon>Candidatus Methanomethylicales</taxon>
        <taxon>Candidatus Methanomethylicaceae</taxon>
        <taxon>Candidatus Methanosuratincola (ex Vanwonterghem et al. 2016)</taxon>
    </lineage>
</organism>
<comment type="catalytic activity">
    <reaction evidence="4">
        <text>alpha,alpha-trehalose 6-phosphate + H2O = alpha,alpha-trehalose + phosphate</text>
        <dbReference type="Rhea" id="RHEA:23420"/>
        <dbReference type="ChEBI" id="CHEBI:15377"/>
        <dbReference type="ChEBI" id="CHEBI:16551"/>
        <dbReference type="ChEBI" id="CHEBI:43474"/>
        <dbReference type="ChEBI" id="CHEBI:58429"/>
        <dbReference type="EC" id="3.1.3.12"/>
    </reaction>
</comment>
<comment type="function">
    <text evidence="4">Removes the phosphate from trehalose 6-phosphate to produce free trehalose.</text>
</comment>
<evidence type="ECO:0000256" key="1">
    <source>
        <dbReference type="ARBA" id="ARBA00005199"/>
    </source>
</evidence>
<evidence type="ECO:0000256" key="4">
    <source>
        <dbReference type="RuleBase" id="RU361117"/>
    </source>
</evidence>
<dbReference type="GO" id="GO:0005992">
    <property type="term" value="P:trehalose biosynthetic process"/>
    <property type="evidence" value="ECO:0007669"/>
    <property type="project" value="UniProtKB-UniPathway"/>
</dbReference>
<reference evidence="5 6" key="1">
    <citation type="submission" date="2018-12" db="EMBL/GenBank/DDBJ databases">
        <title>The complete genome of the methanogenic archaea of the candidate phylum Verstraetearchaeota, obtained from the metagenome of underground thermal water.</title>
        <authorList>
            <person name="Kadnikov V.V."/>
            <person name="Mardanov A.V."/>
            <person name="Beletsky A.V."/>
            <person name="Karnachuk O.V."/>
            <person name="Ravin N.V."/>
        </authorList>
    </citation>
    <scope>NUCLEOTIDE SEQUENCE [LARGE SCALE GENOMIC DNA]</scope>
    <source>
        <strain evidence="5">Ch88</strain>
    </source>
</reference>
<evidence type="ECO:0000256" key="3">
    <source>
        <dbReference type="ARBA" id="ARBA00022801"/>
    </source>
</evidence>
<dbReference type="NCBIfam" id="TIGR00685">
    <property type="entry name" value="T6PP"/>
    <property type="match status" value="1"/>
</dbReference>
<name>A0A3S4UFM4_METS7</name>
<dbReference type="AlphaFoldDB" id="A0A3S4UFM4"/>
<dbReference type="UniPathway" id="UPA00299"/>
<gene>
    <name evidence="5" type="ORF">Metus_0792</name>
</gene>
<dbReference type="Pfam" id="PF02358">
    <property type="entry name" value="Trehalose_PPase"/>
    <property type="match status" value="1"/>
</dbReference>
<dbReference type="InterPro" id="IPR036412">
    <property type="entry name" value="HAD-like_sf"/>
</dbReference>
<dbReference type="Proteomes" id="UP000288215">
    <property type="component" value="Unassembled WGS sequence"/>
</dbReference>
<dbReference type="PANTHER" id="PTHR43768">
    <property type="entry name" value="TREHALOSE 6-PHOSPHATE PHOSPHATASE"/>
    <property type="match status" value="1"/>
</dbReference>
<dbReference type="SUPFAM" id="SSF56784">
    <property type="entry name" value="HAD-like"/>
    <property type="match status" value="1"/>
</dbReference>
<dbReference type="EMBL" id="RXGA01000003">
    <property type="protein sequence ID" value="RWX72818.1"/>
    <property type="molecule type" value="Genomic_DNA"/>
</dbReference>
<dbReference type="InterPro" id="IPR044651">
    <property type="entry name" value="OTSB-like"/>
</dbReference>
<comment type="similarity">
    <text evidence="2 4">Belongs to the trehalose phosphatase family.</text>
</comment>
<dbReference type="NCBIfam" id="TIGR01484">
    <property type="entry name" value="HAD-SF-IIB"/>
    <property type="match status" value="1"/>
</dbReference>
<sequence>MKSAIECFGELVSLLGPRKPALFLDYDGTLTPIVQDPAGAFLPERTKRLLVEAKSKFPIGIISGRGLDDLIGRVGIAGIAYAGSHGLEIAFINGYRKQMVDGLQKCLCELGDAEIELRRLSQRFKGALVERKRFGVALHYRAVAADQTWHLLKLFEEIASRHPCLKWAEGKRVAELLCAGANKGAAVSEIMIHEGITEETHLPIFIGDDLTDEDGFKALKGRGVGVIVWDDPRMTEAEYYLSGQGEVFEFLEKLVDSVQGYD</sequence>
<evidence type="ECO:0000313" key="6">
    <source>
        <dbReference type="Proteomes" id="UP000288215"/>
    </source>
</evidence>
<dbReference type="GO" id="GO:0004805">
    <property type="term" value="F:trehalose-phosphatase activity"/>
    <property type="evidence" value="ECO:0007669"/>
    <property type="project" value="UniProtKB-EC"/>
</dbReference>
<dbReference type="GO" id="GO:0046872">
    <property type="term" value="F:metal ion binding"/>
    <property type="evidence" value="ECO:0007669"/>
    <property type="project" value="UniProtKB-KW"/>
</dbReference>
<dbReference type="InterPro" id="IPR006379">
    <property type="entry name" value="HAD-SF_hydro_IIB"/>
</dbReference>
<dbReference type="PANTHER" id="PTHR43768:SF3">
    <property type="entry name" value="TREHALOSE 6-PHOSPHATE PHOSPHATASE"/>
    <property type="match status" value="1"/>
</dbReference>
<keyword evidence="4" id="KW-0460">Magnesium</keyword>
<evidence type="ECO:0000256" key="2">
    <source>
        <dbReference type="ARBA" id="ARBA00008770"/>
    </source>
</evidence>
<evidence type="ECO:0000313" key="5">
    <source>
        <dbReference type="EMBL" id="RWX72818.1"/>
    </source>
</evidence>
<dbReference type="InterPro" id="IPR003337">
    <property type="entry name" value="Trehalose_PPase"/>
</dbReference>
<dbReference type="Gene3D" id="3.40.50.1000">
    <property type="entry name" value="HAD superfamily/HAD-like"/>
    <property type="match status" value="1"/>
</dbReference>
<keyword evidence="3 4" id="KW-0378">Hydrolase</keyword>
<dbReference type="InterPro" id="IPR023214">
    <property type="entry name" value="HAD_sf"/>
</dbReference>
<proteinExistence type="inferred from homology"/>
<keyword evidence="4" id="KW-0479">Metal-binding</keyword>
<dbReference type="EC" id="3.1.3.12" evidence="4"/>
<comment type="pathway">
    <text evidence="1 4">Glycan biosynthesis; trehalose biosynthesis.</text>
</comment>
<accession>A0A3S4UFM4</accession>
<comment type="cofactor">
    <cofactor evidence="4">
        <name>Mg(2+)</name>
        <dbReference type="ChEBI" id="CHEBI:18420"/>
    </cofactor>
</comment>
<comment type="caution">
    <text evidence="5">The sequence shown here is derived from an EMBL/GenBank/DDBJ whole genome shotgun (WGS) entry which is preliminary data.</text>
</comment>
<protein>
    <recommendedName>
        <fullName evidence="4">Trehalose 6-phosphate phosphatase</fullName>
        <ecNumber evidence="4">3.1.3.12</ecNumber>
    </recommendedName>
</protein>